<dbReference type="Proteomes" id="UP000051184">
    <property type="component" value="Unassembled WGS sequence"/>
</dbReference>
<sequence length="244" mass="26846">MTQSNRSSNGRTPIWRAIANALRMDIAENRYKPGDKLPTEAVLSERFGVNRHTVRHALSALVEEGLVHTRRGAGAFVKSVPAEYPLGKRMRFHQNLRQAGRLPSKRTLSLESRPATEEEADRLKIPTGDTICVRHGVSLTDGHPIALSISHFPEARLPGIAQALAEETSITKALAKAGVTDFTRSSTRIRAVLADATQALRLQVREGAPLLYSTGLDVDGDGMPVEYGMTWFCGERMTLTFEED</sequence>
<dbReference type="EMBL" id="CYUE01000020">
    <property type="protein sequence ID" value="CUK26715.1"/>
    <property type="molecule type" value="Genomic_DNA"/>
</dbReference>
<dbReference type="InterPro" id="IPR011663">
    <property type="entry name" value="UTRA"/>
</dbReference>
<evidence type="ECO:0000256" key="1">
    <source>
        <dbReference type="ARBA" id="ARBA00023015"/>
    </source>
</evidence>
<dbReference type="SMART" id="SM00345">
    <property type="entry name" value="HTH_GNTR"/>
    <property type="match status" value="1"/>
</dbReference>
<evidence type="ECO:0000256" key="2">
    <source>
        <dbReference type="ARBA" id="ARBA00023125"/>
    </source>
</evidence>
<feature type="region of interest" description="Disordered" evidence="4">
    <location>
        <begin position="101"/>
        <end position="120"/>
    </location>
</feature>
<dbReference type="Pfam" id="PF07702">
    <property type="entry name" value="UTRA"/>
    <property type="match status" value="1"/>
</dbReference>
<dbReference type="PRINTS" id="PR00035">
    <property type="entry name" value="HTHGNTR"/>
</dbReference>
<evidence type="ECO:0000313" key="6">
    <source>
        <dbReference type="EMBL" id="CUK26715.1"/>
    </source>
</evidence>
<dbReference type="PANTHER" id="PTHR44846">
    <property type="entry name" value="MANNOSYL-D-GLYCERATE TRANSPORT/METABOLISM SYSTEM REPRESSOR MNGR-RELATED"/>
    <property type="match status" value="1"/>
</dbReference>
<dbReference type="GO" id="GO:0003677">
    <property type="term" value="F:DNA binding"/>
    <property type="evidence" value="ECO:0007669"/>
    <property type="project" value="UniProtKB-KW"/>
</dbReference>
<dbReference type="Pfam" id="PF00392">
    <property type="entry name" value="GntR"/>
    <property type="match status" value="1"/>
</dbReference>
<keyword evidence="3" id="KW-0804">Transcription</keyword>
<evidence type="ECO:0000256" key="4">
    <source>
        <dbReference type="SAM" id="MobiDB-lite"/>
    </source>
</evidence>
<dbReference type="CDD" id="cd07377">
    <property type="entry name" value="WHTH_GntR"/>
    <property type="match status" value="1"/>
</dbReference>
<dbReference type="PROSITE" id="PS50949">
    <property type="entry name" value="HTH_GNTR"/>
    <property type="match status" value="1"/>
</dbReference>
<gene>
    <name evidence="6" type="primary">phnF</name>
    <name evidence="6" type="ORF">TA5114_02531</name>
</gene>
<dbReference type="PANTHER" id="PTHR44846:SF1">
    <property type="entry name" value="MANNOSYL-D-GLYCERATE TRANSPORT_METABOLISM SYSTEM REPRESSOR MNGR-RELATED"/>
    <property type="match status" value="1"/>
</dbReference>
<evidence type="ECO:0000256" key="3">
    <source>
        <dbReference type="ARBA" id="ARBA00023163"/>
    </source>
</evidence>
<feature type="domain" description="HTH gntR-type" evidence="5">
    <location>
        <begin position="12"/>
        <end position="80"/>
    </location>
</feature>
<dbReference type="SMART" id="SM00866">
    <property type="entry name" value="UTRA"/>
    <property type="match status" value="1"/>
</dbReference>
<dbReference type="OrthoDB" id="9800645at2"/>
<dbReference type="InterPro" id="IPR036390">
    <property type="entry name" value="WH_DNA-bd_sf"/>
</dbReference>
<dbReference type="NCBIfam" id="TIGR02325">
    <property type="entry name" value="C_P_lyase_phnF"/>
    <property type="match status" value="1"/>
</dbReference>
<reference evidence="7" key="1">
    <citation type="submission" date="2015-09" db="EMBL/GenBank/DDBJ databases">
        <authorList>
            <person name="Rodrigo-Torres Lidia"/>
            <person name="Arahal R.David."/>
        </authorList>
    </citation>
    <scope>NUCLEOTIDE SEQUENCE [LARGE SCALE GENOMIC DNA]</scope>
    <source>
        <strain evidence="7">CECT 5114</strain>
    </source>
</reference>
<name>A0A0P1ITE4_9RHOB</name>
<accession>A0A0P1ITE4</accession>
<protein>
    <submittedName>
        <fullName evidence="6">Putative transcriptional regulator PhnF</fullName>
    </submittedName>
</protein>
<proteinExistence type="predicted"/>
<dbReference type="RefSeq" id="WP_058315572.1">
    <property type="nucleotide sequence ID" value="NZ_CYTO01000009.1"/>
</dbReference>
<evidence type="ECO:0000313" key="7">
    <source>
        <dbReference type="Proteomes" id="UP000051184"/>
    </source>
</evidence>
<dbReference type="Gene3D" id="3.40.1410.10">
    <property type="entry name" value="Chorismate lyase-like"/>
    <property type="match status" value="1"/>
</dbReference>
<dbReference type="GO" id="GO:0003700">
    <property type="term" value="F:DNA-binding transcription factor activity"/>
    <property type="evidence" value="ECO:0007669"/>
    <property type="project" value="InterPro"/>
</dbReference>
<dbReference type="Gene3D" id="1.10.10.10">
    <property type="entry name" value="Winged helix-like DNA-binding domain superfamily/Winged helix DNA-binding domain"/>
    <property type="match status" value="1"/>
</dbReference>
<keyword evidence="7" id="KW-1185">Reference proteome</keyword>
<dbReference type="STRING" id="1715691.TA5113_01360"/>
<dbReference type="InterPro" id="IPR012702">
    <property type="entry name" value="CP_lyase_PhnF"/>
</dbReference>
<organism evidence="6 7">
    <name type="scientific">Cognatishimia activa</name>
    <dbReference type="NCBI Taxonomy" id="1715691"/>
    <lineage>
        <taxon>Bacteria</taxon>
        <taxon>Pseudomonadati</taxon>
        <taxon>Pseudomonadota</taxon>
        <taxon>Alphaproteobacteria</taxon>
        <taxon>Rhodobacterales</taxon>
        <taxon>Paracoccaceae</taxon>
        <taxon>Cognatishimia</taxon>
    </lineage>
</organism>
<keyword evidence="2" id="KW-0238">DNA-binding</keyword>
<dbReference type="GO" id="GO:0045892">
    <property type="term" value="P:negative regulation of DNA-templated transcription"/>
    <property type="evidence" value="ECO:0007669"/>
    <property type="project" value="TreeGrafter"/>
</dbReference>
<dbReference type="InterPro" id="IPR036388">
    <property type="entry name" value="WH-like_DNA-bd_sf"/>
</dbReference>
<dbReference type="AlphaFoldDB" id="A0A0P1ITE4"/>
<dbReference type="InterPro" id="IPR028978">
    <property type="entry name" value="Chorismate_lyase_/UTRA_dom_sf"/>
</dbReference>
<dbReference type="SUPFAM" id="SSF64288">
    <property type="entry name" value="Chorismate lyase-like"/>
    <property type="match status" value="1"/>
</dbReference>
<dbReference type="InterPro" id="IPR000524">
    <property type="entry name" value="Tscrpt_reg_HTH_GntR"/>
</dbReference>
<evidence type="ECO:0000259" key="5">
    <source>
        <dbReference type="PROSITE" id="PS50949"/>
    </source>
</evidence>
<dbReference type="SUPFAM" id="SSF46785">
    <property type="entry name" value="Winged helix' DNA-binding domain"/>
    <property type="match status" value="1"/>
</dbReference>
<dbReference type="InterPro" id="IPR050679">
    <property type="entry name" value="Bact_HTH_transcr_reg"/>
</dbReference>
<keyword evidence="1" id="KW-0805">Transcription regulation</keyword>